<keyword evidence="4 9" id="KW-0812">Transmembrane</keyword>
<dbReference type="Proteomes" id="UP001163823">
    <property type="component" value="Chromosome 1"/>
</dbReference>
<feature type="transmembrane region" description="Helical" evidence="9">
    <location>
        <begin position="60"/>
        <end position="79"/>
    </location>
</feature>
<keyword evidence="6" id="KW-0443">Lipid metabolism</keyword>
<comment type="caution">
    <text evidence="11">The sequence shown here is derived from an EMBL/GenBank/DDBJ whole genome shotgun (WGS) entry which is preliminary data.</text>
</comment>
<organism evidence="11 12">
    <name type="scientific">Quillaja saponaria</name>
    <name type="common">Soap bark tree</name>
    <dbReference type="NCBI Taxonomy" id="32244"/>
    <lineage>
        <taxon>Eukaryota</taxon>
        <taxon>Viridiplantae</taxon>
        <taxon>Streptophyta</taxon>
        <taxon>Embryophyta</taxon>
        <taxon>Tracheophyta</taxon>
        <taxon>Spermatophyta</taxon>
        <taxon>Magnoliopsida</taxon>
        <taxon>eudicotyledons</taxon>
        <taxon>Gunneridae</taxon>
        <taxon>Pentapetalae</taxon>
        <taxon>rosids</taxon>
        <taxon>fabids</taxon>
        <taxon>Fabales</taxon>
        <taxon>Quillajaceae</taxon>
        <taxon>Quillaja</taxon>
    </lineage>
</organism>
<dbReference type="GO" id="GO:0006629">
    <property type="term" value="P:lipid metabolic process"/>
    <property type="evidence" value="ECO:0007669"/>
    <property type="project" value="UniProtKB-KW"/>
</dbReference>
<evidence type="ECO:0000313" key="11">
    <source>
        <dbReference type="EMBL" id="KAJ7982264.1"/>
    </source>
</evidence>
<dbReference type="InterPro" id="IPR032805">
    <property type="entry name" value="Wax_synthase_dom"/>
</dbReference>
<dbReference type="InterPro" id="IPR017088">
    <property type="entry name" value="Wax_synthase_Magnoliopsida"/>
</dbReference>
<name>A0AAD7QIT5_QUISA</name>
<evidence type="ECO:0000313" key="12">
    <source>
        <dbReference type="Proteomes" id="UP001163823"/>
    </source>
</evidence>
<dbReference type="Pfam" id="PF13813">
    <property type="entry name" value="MBOAT_2"/>
    <property type="match status" value="1"/>
</dbReference>
<dbReference type="GO" id="GO:0016020">
    <property type="term" value="C:membrane"/>
    <property type="evidence" value="ECO:0007669"/>
    <property type="project" value="UniProtKB-SubCell"/>
</dbReference>
<feature type="transmembrane region" description="Helical" evidence="9">
    <location>
        <begin position="327"/>
        <end position="347"/>
    </location>
</feature>
<evidence type="ECO:0000256" key="1">
    <source>
        <dbReference type="ARBA" id="ARBA00004141"/>
    </source>
</evidence>
<dbReference type="InterPro" id="IPR044851">
    <property type="entry name" value="Wax_synthase"/>
</dbReference>
<keyword evidence="3" id="KW-0808">Transferase</keyword>
<dbReference type="AlphaFoldDB" id="A0AAD7QIT5"/>
<protein>
    <submittedName>
        <fullName evidence="11">Acyl-CoA--sterol O-acyltransferase 1</fullName>
    </submittedName>
</protein>
<evidence type="ECO:0000256" key="6">
    <source>
        <dbReference type="ARBA" id="ARBA00023098"/>
    </source>
</evidence>
<accession>A0AAD7QIT5</accession>
<dbReference type="PANTHER" id="PTHR31595">
    <property type="entry name" value="LONG-CHAIN-ALCOHOL O-FATTY-ACYLTRANSFERASE 3-RELATED"/>
    <property type="match status" value="1"/>
</dbReference>
<keyword evidence="12" id="KW-1185">Reference proteome</keyword>
<comment type="similarity">
    <text evidence="2">Belongs to the wax synthase family.</text>
</comment>
<dbReference type="PIRSF" id="PIRSF037006">
    <property type="entry name" value="Wax_synthase"/>
    <property type="match status" value="1"/>
</dbReference>
<proteinExistence type="inferred from homology"/>
<keyword evidence="8" id="KW-0012">Acyltransferase</keyword>
<evidence type="ECO:0000256" key="5">
    <source>
        <dbReference type="ARBA" id="ARBA00022989"/>
    </source>
</evidence>
<feature type="transmembrane region" description="Helical" evidence="9">
    <location>
        <begin position="270"/>
        <end position="290"/>
    </location>
</feature>
<evidence type="ECO:0000256" key="4">
    <source>
        <dbReference type="ARBA" id="ARBA00022692"/>
    </source>
</evidence>
<sequence>MEGEMNNLMKVSLSVFMSLCYCYAISKLVPKGKTRLLCVFPIVCLYLFLPLNLSSVHFRGIIGFFIGWLANFKLLLFAFGNGPLCSDPSISLKHFVTIACFPIKIQQNPLSKHPRQSKPFVLKSDLFKENPPAKPKNSQIETIPSSPISYVNAIKSHLHYVVKGLLLGILIRVYDYSEYIHPNVMWLFYCFHIYILLELILAIVATLARALLGLELEPQFNEPLLSTSLQDFWGRRWNLMVTTILRPTVYEPSLQYMMQLVGRKWAPLPAVFATFVVSALMHEIILYYMGRVKPTFRMTWFFLIHGFCLTVEIALKKGVKTRWRLPRLISGPLTVGFVMVTCFWVFIPEFQRCKVDAMAFEEYAAFGALVNNIFLLIRSLFSEV</sequence>
<feature type="transmembrane region" description="Helical" evidence="9">
    <location>
        <begin position="186"/>
        <end position="212"/>
    </location>
</feature>
<gene>
    <name evidence="11" type="ORF">O6P43_001407</name>
</gene>
<feature type="domain" description="Wax synthase" evidence="10">
    <location>
        <begin position="217"/>
        <end position="303"/>
    </location>
</feature>
<dbReference type="EMBL" id="JARAOO010000001">
    <property type="protein sequence ID" value="KAJ7982264.1"/>
    <property type="molecule type" value="Genomic_DNA"/>
</dbReference>
<evidence type="ECO:0000256" key="7">
    <source>
        <dbReference type="ARBA" id="ARBA00023136"/>
    </source>
</evidence>
<feature type="transmembrane region" description="Helical" evidence="9">
    <location>
        <begin position="296"/>
        <end position="315"/>
    </location>
</feature>
<dbReference type="PANTHER" id="PTHR31595:SF46">
    <property type="entry name" value="ACYL-COA--STEROL O-ACYLTRANSFERASE 1"/>
    <property type="match status" value="1"/>
</dbReference>
<keyword evidence="7 9" id="KW-0472">Membrane</keyword>
<dbReference type="KEGG" id="qsa:O6P43_001407"/>
<dbReference type="GO" id="GO:0008374">
    <property type="term" value="F:O-acyltransferase activity"/>
    <property type="evidence" value="ECO:0007669"/>
    <property type="project" value="InterPro"/>
</dbReference>
<feature type="transmembrane region" description="Helical" evidence="9">
    <location>
        <begin position="363"/>
        <end position="381"/>
    </location>
</feature>
<evidence type="ECO:0000256" key="3">
    <source>
        <dbReference type="ARBA" id="ARBA00022679"/>
    </source>
</evidence>
<feature type="transmembrane region" description="Helical" evidence="9">
    <location>
        <begin position="157"/>
        <end position="174"/>
    </location>
</feature>
<evidence type="ECO:0000256" key="8">
    <source>
        <dbReference type="ARBA" id="ARBA00023315"/>
    </source>
</evidence>
<feature type="transmembrane region" description="Helical" evidence="9">
    <location>
        <begin position="34"/>
        <end position="53"/>
    </location>
</feature>
<evidence type="ECO:0000256" key="2">
    <source>
        <dbReference type="ARBA" id="ARBA00007282"/>
    </source>
</evidence>
<comment type="subcellular location">
    <subcellularLocation>
        <location evidence="1">Membrane</location>
        <topology evidence="1">Multi-pass membrane protein</topology>
    </subcellularLocation>
</comment>
<reference evidence="11 12" key="1">
    <citation type="journal article" date="2023" name="Science">
        <title>Elucidation of the pathway for biosynthesis of saponin adjuvants from the soapbark tree.</title>
        <authorList>
            <person name="Reed J."/>
            <person name="Orme A."/>
            <person name="El-Demerdash A."/>
            <person name="Owen C."/>
            <person name="Martin L.B.B."/>
            <person name="Misra R.C."/>
            <person name="Kikuchi S."/>
            <person name="Rejzek M."/>
            <person name="Martin A.C."/>
            <person name="Harkess A."/>
            <person name="Leebens-Mack J."/>
            <person name="Louveau T."/>
            <person name="Stephenson M.J."/>
            <person name="Osbourn A."/>
        </authorList>
    </citation>
    <scope>NUCLEOTIDE SEQUENCE [LARGE SCALE GENOMIC DNA]</scope>
    <source>
        <strain evidence="11">S10</strain>
    </source>
</reference>
<keyword evidence="5 9" id="KW-1133">Transmembrane helix</keyword>
<evidence type="ECO:0000259" key="10">
    <source>
        <dbReference type="Pfam" id="PF13813"/>
    </source>
</evidence>
<evidence type="ECO:0000256" key="9">
    <source>
        <dbReference type="SAM" id="Phobius"/>
    </source>
</evidence>